<dbReference type="PANTHER" id="PTHR32024">
    <property type="entry name" value="TRK SYSTEM POTASSIUM UPTAKE PROTEIN TRKG-RELATED"/>
    <property type="match status" value="1"/>
</dbReference>
<reference evidence="9" key="1">
    <citation type="submission" date="2020-08" db="EMBL/GenBank/DDBJ databases">
        <title>Genome public.</title>
        <authorList>
            <person name="Liu C."/>
            <person name="Sun Q."/>
        </authorList>
    </citation>
    <scope>NUCLEOTIDE SEQUENCE</scope>
    <source>
        <strain evidence="9">BX8</strain>
    </source>
</reference>
<sequence length="453" mass="47845">MSKPGHLSPTRVIVASFCAVILFGTVMLMLPIATRDGQLALIDALFTATSATCVTGLIVYDTFSKFTLFGQAVILLLIQIGGLGLVTLTTFFNLALRKKIGFKSMKLASESISLDEAAGAKKLIYVVMRTSLGFELIGAILLMGALVPRFGARGAWMSVFTAISAFCNAGFDLFGSLGPYSSLVPFAGSWYVLIIIMLLIVCGGLGFIVWQDLFNFHRRKKLTLHSKLVLIITACLIVGGAFAIGAMEWENPGTMGGMTTPQKILSSLFQSVTCRTAGFNSIDQAGMHSISKLTCTVLMFIGAAPGGTGGGIKITTFAIVILAVAAVLRGREDPVLRERRIDKKTVYRALTITTLGLGVVICTTLVMVFNTPSRGGMIDGNLVDCLYEAASAFGTVGLSVGVTGQLSALGKAATALTMLIGRVGPISMGMTLAARADELSRREVLPEAKIVVG</sequence>
<organism evidence="9 10">
    <name type="scientific">Anaerofilum hominis</name>
    <dbReference type="NCBI Taxonomy" id="2763016"/>
    <lineage>
        <taxon>Bacteria</taxon>
        <taxon>Bacillati</taxon>
        <taxon>Bacillota</taxon>
        <taxon>Clostridia</taxon>
        <taxon>Eubacteriales</taxon>
        <taxon>Oscillospiraceae</taxon>
        <taxon>Anaerofilum</taxon>
    </lineage>
</organism>
<comment type="subcellular location">
    <subcellularLocation>
        <location evidence="1">Cell membrane</location>
        <topology evidence="1">Multi-pass membrane protein</topology>
    </subcellularLocation>
</comment>
<evidence type="ECO:0000256" key="2">
    <source>
        <dbReference type="ARBA" id="ARBA00022448"/>
    </source>
</evidence>
<keyword evidence="5 8" id="KW-1133">Transmembrane helix</keyword>
<feature type="transmembrane region" description="Helical" evidence="8">
    <location>
        <begin position="349"/>
        <end position="369"/>
    </location>
</feature>
<comment type="caution">
    <text evidence="9">The sequence shown here is derived from an EMBL/GenBank/DDBJ whole genome shotgun (WGS) entry which is preliminary data.</text>
</comment>
<evidence type="ECO:0000313" key="9">
    <source>
        <dbReference type="EMBL" id="MBC5580699.1"/>
    </source>
</evidence>
<feature type="transmembrane region" description="Helical" evidence="8">
    <location>
        <begin position="228"/>
        <end position="247"/>
    </location>
</feature>
<dbReference type="GO" id="GO:0030001">
    <property type="term" value="P:metal ion transport"/>
    <property type="evidence" value="ECO:0007669"/>
    <property type="project" value="UniProtKB-ARBA"/>
</dbReference>
<evidence type="ECO:0000256" key="1">
    <source>
        <dbReference type="ARBA" id="ARBA00004651"/>
    </source>
</evidence>
<evidence type="ECO:0000256" key="3">
    <source>
        <dbReference type="ARBA" id="ARBA00022475"/>
    </source>
</evidence>
<dbReference type="EMBL" id="JACONZ010000001">
    <property type="protein sequence ID" value="MBC5580699.1"/>
    <property type="molecule type" value="Genomic_DNA"/>
</dbReference>
<feature type="transmembrane region" description="Helical" evidence="8">
    <location>
        <begin position="154"/>
        <end position="171"/>
    </location>
</feature>
<dbReference type="GO" id="GO:0008324">
    <property type="term" value="F:monoatomic cation transmembrane transporter activity"/>
    <property type="evidence" value="ECO:0007669"/>
    <property type="project" value="InterPro"/>
</dbReference>
<dbReference type="GO" id="GO:0005886">
    <property type="term" value="C:plasma membrane"/>
    <property type="evidence" value="ECO:0007669"/>
    <property type="project" value="UniProtKB-SubCell"/>
</dbReference>
<feature type="transmembrane region" description="Helical" evidence="8">
    <location>
        <begin position="39"/>
        <end position="60"/>
    </location>
</feature>
<protein>
    <submittedName>
        <fullName evidence="9">Potassium transporter Trk</fullName>
    </submittedName>
</protein>
<keyword evidence="7 8" id="KW-0472">Membrane</keyword>
<gene>
    <name evidence="9" type="ORF">H8S23_04195</name>
</gene>
<dbReference type="Pfam" id="PF02386">
    <property type="entry name" value="TrkH"/>
    <property type="match status" value="1"/>
</dbReference>
<feature type="transmembrane region" description="Helical" evidence="8">
    <location>
        <begin position="12"/>
        <end position="33"/>
    </location>
</feature>
<evidence type="ECO:0000256" key="4">
    <source>
        <dbReference type="ARBA" id="ARBA00022692"/>
    </source>
</evidence>
<keyword evidence="2" id="KW-0813">Transport</keyword>
<feature type="transmembrane region" description="Helical" evidence="8">
    <location>
        <begin position="310"/>
        <end position="328"/>
    </location>
</feature>
<keyword evidence="3" id="KW-1003">Cell membrane</keyword>
<evidence type="ECO:0000256" key="7">
    <source>
        <dbReference type="ARBA" id="ARBA00023136"/>
    </source>
</evidence>
<dbReference type="AlphaFoldDB" id="A0A923I6G9"/>
<keyword evidence="6" id="KW-0406">Ion transport</keyword>
<proteinExistence type="predicted"/>
<dbReference type="InterPro" id="IPR003445">
    <property type="entry name" value="Cat_transpt"/>
</dbReference>
<dbReference type="PANTHER" id="PTHR32024:SF1">
    <property type="entry name" value="KTR SYSTEM POTASSIUM UPTAKE PROTEIN B"/>
    <property type="match status" value="1"/>
</dbReference>
<evidence type="ECO:0000256" key="6">
    <source>
        <dbReference type="ARBA" id="ARBA00023065"/>
    </source>
</evidence>
<evidence type="ECO:0000313" key="10">
    <source>
        <dbReference type="Proteomes" id="UP000659630"/>
    </source>
</evidence>
<feature type="transmembrane region" description="Helical" evidence="8">
    <location>
        <begin position="123"/>
        <end position="147"/>
    </location>
</feature>
<evidence type="ECO:0000256" key="5">
    <source>
        <dbReference type="ARBA" id="ARBA00022989"/>
    </source>
</evidence>
<feature type="transmembrane region" description="Helical" evidence="8">
    <location>
        <begin position="191"/>
        <end position="216"/>
    </location>
</feature>
<feature type="transmembrane region" description="Helical" evidence="8">
    <location>
        <begin position="72"/>
        <end position="96"/>
    </location>
</feature>
<keyword evidence="10" id="KW-1185">Reference proteome</keyword>
<name>A0A923I6G9_9FIRM</name>
<dbReference type="Proteomes" id="UP000659630">
    <property type="component" value="Unassembled WGS sequence"/>
</dbReference>
<evidence type="ECO:0000256" key="8">
    <source>
        <dbReference type="SAM" id="Phobius"/>
    </source>
</evidence>
<keyword evidence="4 8" id="KW-0812">Transmembrane</keyword>
<accession>A0A923I6G9</accession>
<feature type="transmembrane region" description="Helical" evidence="8">
    <location>
        <begin position="389"/>
        <end position="409"/>
    </location>
</feature>